<protein>
    <submittedName>
        <fullName evidence="10">Atrnl1 protein</fullName>
    </submittedName>
</protein>
<feature type="transmembrane region" description="Helical" evidence="7">
    <location>
        <begin position="969"/>
        <end position="992"/>
    </location>
</feature>
<feature type="compositionally biased region" description="Polar residues" evidence="6">
    <location>
        <begin position="1113"/>
        <end position="1122"/>
    </location>
</feature>
<dbReference type="InterPro" id="IPR000203">
    <property type="entry name" value="GPS"/>
</dbReference>
<evidence type="ECO:0000256" key="8">
    <source>
        <dbReference type="SAM" id="SignalP"/>
    </source>
</evidence>
<keyword evidence="8" id="KW-0732">Signal</keyword>
<feature type="region of interest" description="Disordered" evidence="6">
    <location>
        <begin position="786"/>
        <end position="814"/>
    </location>
</feature>
<accession>A0A812NQN2</accession>
<comment type="caution">
    <text evidence="10">The sequence shown here is derived from an EMBL/GenBank/DDBJ whole genome shotgun (WGS) entry which is preliminary data.</text>
</comment>
<dbReference type="InterPro" id="IPR057244">
    <property type="entry name" value="GAIN_B"/>
</dbReference>
<dbReference type="Gene3D" id="2.120.10.80">
    <property type="entry name" value="Kelch-type beta propeller"/>
    <property type="match status" value="1"/>
</dbReference>
<dbReference type="Pfam" id="PF01825">
    <property type="entry name" value="GPS"/>
    <property type="match status" value="1"/>
</dbReference>
<feature type="chain" id="PRO_5032381040" evidence="8">
    <location>
        <begin position="18"/>
        <end position="1135"/>
    </location>
</feature>
<sequence length="1135" mass="126271">MWLCWLLPCSMVTGNWVELTPPSGGPRRLSRMTAVWDPVEKGLFLFGGLGQGPAGVSGWGYQNYLYFYSVTLNLWSIKSSDGAPVERFLHTAVLDPVDRVMYVFGGQNESVNSNDAQSTFTDLFAYDVANDTWTELTGSKPRSRHTAVWDSNSHLMIVFGGISDDPTFKYDDVEVYDPGNDTWTSPAVLGAKPVGRFGHMAVWDSVSSVMLMCCGRAGKNVFIPFTNMTDQTYNDLWSFSTQYGWTLLVASGSFTQRRDAGAIWDSSARKFIGYGGQYEADGSMNTLFIYSNDSDWSEYALSGPVGSYGHAICWLHYFIQRDSQFHKHQQNVQSHDIHHDFTNFHFNSLPDILVDYADPILHPQHHSHHFWHDFQLHDENPNFYLHIYPVHLANVDHHFGEQQHHDHFANCDDQVEQCRNKQHVIKLIRNNASPYIYPSTYFIFYLNIIDHQLGLLSLLEDTSVTANASNASSRVLGYVFAEEKEAAVHAWALDPSSSDAPLTSVLTLDADTVGLAVPPESLAQVAELAAAVGGDQEVVLLTISTFPATSALNVSQRALVADPVRVNFRTAGGERLRVQGLRQPLELRFQYVAAAEGGRQLQCAYWDEENSRWSRDGVQGFEGADEFVCLANHLTLFGVVLDAVAQAFRCSTASDVLSAASFQNMSRTQWLAYPASIFSFVFLGIFLAARALPQSDVEAVLLVNRAEKKVTWEPDWRKHRHSAFCCWCLAKACDGLAWLVSTIFEFQATDSLAEFAKPQEATVSRCIALLHSQKAGADRKSISAVLTSSGERKLRRRGASESPHSIQGEQSTTSKATQATAAMVQSWDVHSHGVWAVNRYLSASWCRRVMILLPCLHPWVTLALLSLFKSHTMRAALVVLKLSTSAFANALFFTTAAQGADSDDECAEQASLGQKLLTATVVGISSACMSDVLVICLALLQRRRILIRELWTEEMKARQLRRWRIRQRLFWCVWTLAFVFSILYILSFLANVSEADAAKWLESSGVSFLQDLLLKPALMAMGYATLTTFVLCCSPRVKEAILIQWIQADEDVDESVAEDTVSVSLSFPAGDSIGVDETESDHEELVQSTFLGDPAGLDETESDHAGIVQTTFFGDSDGSQETESAHEEIVKKTWL</sequence>
<feature type="compositionally biased region" description="Basic and acidic residues" evidence="6">
    <location>
        <begin position="1123"/>
        <end position="1135"/>
    </location>
</feature>
<keyword evidence="3 7" id="KW-1133">Transmembrane helix</keyword>
<reference evidence="10" key="1">
    <citation type="submission" date="2021-02" db="EMBL/GenBank/DDBJ databases">
        <authorList>
            <person name="Dougan E. K."/>
            <person name="Rhodes N."/>
            <person name="Thang M."/>
            <person name="Chan C."/>
        </authorList>
    </citation>
    <scope>NUCLEOTIDE SEQUENCE</scope>
</reference>
<feature type="transmembrane region" description="Helical" evidence="7">
    <location>
        <begin position="849"/>
        <end position="868"/>
    </location>
</feature>
<keyword evidence="11" id="KW-1185">Reference proteome</keyword>
<dbReference type="InterPro" id="IPR046338">
    <property type="entry name" value="GAIN_dom_sf"/>
</dbReference>
<dbReference type="Proteomes" id="UP000601435">
    <property type="component" value="Unassembled WGS sequence"/>
</dbReference>
<evidence type="ECO:0000259" key="9">
    <source>
        <dbReference type="PROSITE" id="PS50221"/>
    </source>
</evidence>
<dbReference type="PANTHER" id="PTHR23244">
    <property type="entry name" value="KELCH REPEAT DOMAIN"/>
    <property type="match status" value="1"/>
</dbReference>
<gene>
    <name evidence="10" type="primary">Atrnl1</name>
    <name evidence="10" type="ORF">SNEC2469_LOCUS7691</name>
</gene>
<evidence type="ECO:0000256" key="6">
    <source>
        <dbReference type="SAM" id="MobiDB-lite"/>
    </source>
</evidence>
<feature type="transmembrane region" description="Helical" evidence="7">
    <location>
        <begin position="917"/>
        <end position="940"/>
    </location>
</feature>
<comment type="subcellular location">
    <subcellularLocation>
        <location evidence="1">Membrane</location>
    </subcellularLocation>
</comment>
<keyword evidence="4 7" id="KW-0472">Membrane</keyword>
<name>A0A812NQN2_9DINO</name>
<dbReference type="EMBL" id="CAJNJA010012969">
    <property type="protein sequence ID" value="CAE7309516.1"/>
    <property type="molecule type" value="Genomic_DNA"/>
</dbReference>
<dbReference type="GO" id="GO:0016020">
    <property type="term" value="C:membrane"/>
    <property type="evidence" value="ECO:0007669"/>
    <property type="project" value="UniProtKB-SubCell"/>
</dbReference>
<dbReference type="SUPFAM" id="SSF117281">
    <property type="entry name" value="Kelch motif"/>
    <property type="match status" value="1"/>
</dbReference>
<evidence type="ECO:0000256" key="7">
    <source>
        <dbReference type="SAM" id="Phobius"/>
    </source>
</evidence>
<dbReference type="PROSITE" id="PS50221">
    <property type="entry name" value="GAIN_B"/>
    <property type="match status" value="1"/>
</dbReference>
<evidence type="ECO:0000256" key="3">
    <source>
        <dbReference type="ARBA" id="ARBA00022989"/>
    </source>
</evidence>
<evidence type="ECO:0000256" key="2">
    <source>
        <dbReference type="ARBA" id="ARBA00022692"/>
    </source>
</evidence>
<keyword evidence="2 7" id="KW-0812">Transmembrane</keyword>
<proteinExistence type="predicted"/>
<evidence type="ECO:0000313" key="11">
    <source>
        <dbReference type="Proteomes" id="UP000601435"/>
    </source>
</evidence>
<evidence type="ECO:0000313" key="10">
    <source>
        <dbReference type="EMBL" id="CAE7309516.1"/>
    </source>
</evidence>
<keyword evidence="5" id="KW-1015">Disulfide bond</keyword>
<dbReference type="OrthoDB" id="4447at2759"/>
<evidence type="ECO:0000256" key="5">
    <source>
        <dbReference type="ARBA" id="ARBA00023157"/>
    </source>
</evidence>
<dbReference type="Gene3D" id="2.60.220.50">
    <property type="match status" value="1"/>
</dbReference>
<feature type="transmembrane region" description="Helical" evidence="7">
    <location>
        <begin position="1012"/>
        <end position="1033"/>
    </location>
</feature>
<feature type="domain" description="GAIN-B" evidence="9">
    <location>
        <begin position="504"/>
        <end position="647"/>
    </location>
</feature>
<dbReference type="AlphaFoldDB" id="A0A812NQN2"/>
<feature type="region of interest" description="Disordered" evidence="6">
    <location>
        <begin position="1113"/>
        <end position="1135"/>
    </location>
</feature>
<dbReference type="Pfam" id="PF24681">
    <property type="entry name" value="Kelch_KLHDC2_KLHL20_DRC7"/>
    <property type="match status" value="1"/>
</dbReference>
<organism evidence="10 11">
    <name type="scientific">Symbiodinium necroappetens</name>
    <dbReference type="NCBI Taxonomy" id="1628268"/>
    <lineage>
        <taxon>Eukaryota</taxon>
        <taxon>Sar</taxon>
        <taxon>Alveolata</taxon>
        <taxon>Dinophyceae</taxon>
        <taxon>Suessiales</taxon>
        <taxon>Symbiodiniaceae</taxon>
        <taxon>Symbiodinium</taxon>
    </lineage>
</organism>
<feature type="signal peptide" evidence="8">
    <location>
        <begin position="1"/>
        <end position="17"/>
    </location>
</feature>
<evidence type="ECO:0000256" key="1">
    <source>
        <dbReference type="ARBA" id="ARBA00004370"/>
    </source>
</evidence>
<dbReference type="InterPro" id="IPR015915">
    <property type="entry name" value="Kelch-typ_b-propeller"/>
</dbReference>
<evidence type="ECO:0000256" key="4">
    <source>
        <dbReference type="ARBA" id="ARBA00023136"/>
    </source>
</evidence>